<accession>A0A1Y3U028</accession>
<evidence type="ECO:0000256" key="2">
    <source>
        <dbReference type="SAM" id="Phobius"/>
    </source>
</evidence>
<dbReference type="RefSeq" id="WP_087186800.1">
    <property type="nucleotide sequence ID" value="NZ_DBFBJE010000013.1"/>
</dbReference>
<organism evidence="4 5">
    <name type="scientific">Enorma massiliensis</name>
    <dbReference type="NCBI Taxonomy" id="1472761"/>
    <lineage>
        <taxon>Bacteria</taxon>
        <taxon>Bacillati</taxon>
        <taxon>Actinomycetota</taxon>
        <taxon>Coriobacteriia</taxon>
        <taxon>Coriobacteriales</taxon>
        <taxon>Coriobacteriaceae</taxon>
        <taxon>Enorma</taxon>
    </lineage>
</organism>
<dbReference type="Proteomes" id="UP000196560">
    <property type="component" value="Unassembled WGS sequence"/>
</dbReference>
<keyword evidence="2" id="KW-0812">Transmembrane</keyword>
<proteinExistence type="predicted"/>
<protein>
    <recommendedName>
        <fullName evidence="3">DUF4097 domain-containing protein</fullName>
    </recommendedName>
</protein>
<feature type="domain" description="DUF4097" evidence="3">
    <location>
        <begin position="128"/>
        <end position="321"/>
    </location>
</feature>
<evidence type="ECO:0000259" key="3">
    <source>
        <dbReference type="Pfam" id="PF13349"/>
    </source>
</evidence>
<reference evidence="5" key="1">
    <citation type="submission" date="2017-04" db="EMBL/GenBank/DDBJ databases">
        <title>Function of individual gut microbiota members based on whole genome sequencing of pure cultures obtained from chicken caecum.</title>
        <authorList>
            <person name="Medvecky M."/>
            <person name="Cejkova D."/>
            <person name="Polansky O."/>
            <person name="Karasova D."/>
            <person name="Kubasova T."/>
            <person name="Cizek A."/>
            <person name="Rychlik I."/>
        </authorList>
    </citation>
    <scope>NUCLEOTIDE SEQUENCE [LARGE SCALE GENOMIC DNA]</scope>
    <source>
        <strain evidence="5">An70</strain>
    </source>
</reference>
<keyword evidence="2" id="KW-1133">Transmembrane helix</keyword>
<name>A0A1Y3U028_9ACTN</name>
<feature type="region of interest" description="Disordered" evidence="1">
    <location>
        <begin position="114"/>
        <end position="136"/>
    </location>
</feature>
<evidence type="ECO:0000256" key="1">
    <source>
        <dbReference type="SAM" id="MobiDB-lite"/>
    </source>
</evidence>
<dbReference type="Pfam" id="PF13349">
    <property type="entry name" value="DUF4097"/>
    <property type="match status" value="1"/>
</dbReference>
<feature type="compositionally biased region" description="Polar residues" evidence="1">
    <location>
        <begin position="116"/>
        <end position="128"/>
    </location>
</feature>
<dbReference type="InterPro" id="IPR025164">
    <property type="entry name" value="Toastrack_DUF4097"/>
</dbReference>
<feature type="transmembrane region" description="Helical" evidence="2">
    <location>
        <begin position="7"/>
        <end position="29"/>
    </location>
</feature>
<keyword evidence="2" id="KW-0472">Membrane</keyword>
<sequence>MCKSDRIKVIIGFALIGLIIVAIFALPYLRFGRLRLFGFFEGASTGSYQLVQEQEFPADGVRDIEVIWGSGDAAIVPGSGNVFVVREEARPNLGGKMPQQAWIRAENGCLKARWNENGSTSTESTPASGPNDGGENRRITIEVPAAAQDKLGSIVLNGTSGSYQLGRLTSDAVEVDFTSGELKCVGVATSRISLSFTSGSVATQELSAETLDVSLTSGDAALAGIVRDAARIDLTSGDVETSFTSLPATLDVTFTTGDVVLNLPAQAGFTAQVSTTSGDVTSDFAQGDAGTAGTDSATRVYRNGDGSAAIIVALTSGDLALQRA</sequence>
<dbReference type="EMBL" id="NFHO01000009">
    <property type="protein sequence ID" value="OUN42146.1"/>
    <property type="molecule type" value="Genomic_DNA"/>
</dbReference>
<comment type="caution">
    <text evidence="4">The sequence shown here is derived from an EMBL/GenBank/DDBJ whole genome shotgun (WGS) entry which is preliminary data.</text>
</comment>
<evidence type="ECO:0000313" key="4">
    <source>
        <dbReference type="EMBL" id="OUN42146.1"/>
    </source>
</evidence>
<keyword evidence="5" id="KW-1185">Reference proteome</keyword>
<evidence type="ECO:0000313" key="5">
    <source>
        <dbReference type="Proteomes" id="UP000196560"/>
    </source>
</evidence>
<gene>
    <name evidence="4" type="ORF">B5G21_08440</name>
</gene>
<dbReference type="AlphaFoldDB" id="A0A1Y3U028"/>